<reference evidence="2" key="1">
    <citation type="thesis" date="2021" institute="BYU ScholarsArchive" country="Provo, UT, USA">
        <title>Applications of and Algorithms for Genome Assembly and Genomic Analyses with an Emphasis on Marine Teleosts.</title>
        <authorList>
            <person name="Pickett B.D."/>
        </authorList>
    </citation>
    <scope>NUCLEOTIDE SEQUENCE</scope>
    <source>
        <strain evidence="2">HI-2016</strain>
    </source>
</reference>
<organism evidence="2 3">
    <name type="scientific">Albula glossodonta</name>
    <name type="common">roundjaw bonefish</name>
    <dbReference type="NCBI Taxonomy" id="121402"/>
    <lineage>
        <taxon>Eukaryota</taxon>
        <taxon>Metazoa</taxon>
        <taxon>Chordata</taxon>
        <taxon>Craniata</taxon>
        <taxon>Vertebrata</taxon>
        <taxon>Euteleostomi</taxon>
        <taxon>Actinopterygii</taxon>
        <taxon>Neopterygii</taxon>
        <taxon>Teleostei</taxon>
        <taxon>Albuliformes</taxon>
        <taxon>Albulidae</taxon>
        <taxon>Albula</taxon>
    </lineage>
</organism>
<evidence type="ECO:0000256" key="1">
    <source>
        <dbReference type="SAM" id="SignalP"/>
    </source>
</evidence>
<proteinExistence type="predicted"/>
<accession>A0A8T2PK22</accession>
<feature type="signal peptide" evidence="1">
    <location>
        <begin position="1"/>
        <end position="24"/>
    </location>
</feature>
<evidence type="ECO:0000313" key="3">
    <source>
        <dbReference type="Proteomes" id="UP000824540"/>
    </source>
</evidence>
<sequence length="255" mass="28361">MVCILATVKLAMEFLLMLISPMKGAWLRDRDLSCCMSHISAADLSFQHLFAETLLEHVYLTKINGDMRIKQGRCKAAFMTWGKTETNMKETMTRFPVRVGLGAHRVISSLLYSAVSPNYSRGSTEDVGRCNCLKLKKKTKATLFKKDPGQAWAVAEGLKVIVTLRYRFLRGKGWMAKAVSGTIHPTPPPSFGPPQDLFHSVLTHNLPGGQAATQTCLELHSPPLLEYVTKFHPPSFPLGPQLQHPARIPGYETLN</sequence>
<protein>
    <submittedName>
        <fullName evidence="2">Uncharacterized protein</fullName>
    </submittedName>
</protein>
<keyword evidence="3" id="KW-1185">Reference proteome</keyword>
<comment type="caution">
    <text evidence="2">The sequence shown here is derived from an EMBL/GenBank/DDBJ whole genome shotgun (WGS) entry which is preliminary data.</text>
</comment>
<dbReference type="Proteomes" id="UP000824540">
    <property type="component" value="Unassembled WGS sequence"/>
</dbReference>
<evidence type="ECO:0000313" key="2">
    <source>
        <dbReference type="EMBL" id="KAG9352560.1"/>
    </source>
</evidence>
<dbReference type="EMBL" id="JAFBMS010000005">
    <property type="protein sequence ID" value="KAG9352560.1"/>
    <property type="molecule type" value="Genomic_DNA"/>
</dbReference>
<feature type="chain" id="PRO_5035829357" evidence="1">
    <location>
        <begin position="25"/>
        <end position="255"/>
    </location>
</feature>
<keyword evidence="1" id="KW-0732">Signal</keyword>
<name>A0A8T2PK22_9TELE</name>
<dbReference type="AlphaFoldDB" id="A0A8T2PK22"/>
<gene>
    <name evidence="2" type="ORF">JZ751_020974</name>
</gene>